<evidence type="ECO:0000313" key="1">
    <source>
        <dbReference type="EMBL" id="GCE05219.1"/>
    </source>
</evidence>
<organism evidence="1 2">
    <name type="scientific">Dictyobacter aurantiacus</name>
    <dbReference type="NCBI Taxonomy" id="1936993"/>
    <lineage>
        <taxon>Bacteria</taxon>
        <taxon>Bacillati</taxon>
        <taxon>Chloroflexota</taxon>
        <taxon>Ktedonobacteria</taxon>
        <taxon>Ktedonobacterales</taxon>
        <taxon>Dictyobacteraceae</taxon>
        <taxon>Dictyobacter</taxon>
    </lineage>
</organism>
<protein>
    <submittedName>
        <fullName evidence="1">Uncharacterized protein</fullName>
    </submittedName>
</protein>
<keyword evidence="2" id="KW-1185">Reference proteome</keyword>
<evidence type="ECO:0000313" key="2">
    <source>
        <dbReference type="Proteomes" id="UP000287224"/>
    </source>
</evidence>
<reference evidence="2" key="1">
    <citation type="submission" date="2018-12" db="EMBL/GenBank/DDBJ databases">
        <title>Tengunoibacter tsumagoiensis gen. nov., sp. nov., Dictyobacter kobayashii sp. nov., D. alpinus sp. nov., and D. joshuensis sp. nov. and description of Dictyobacteraceae fam. nov. within the order Ktedonobacterales isolated from Tengu-no-mugimeshi.</title>
        <authorList>
            <person name="Wang C.M."/>
            <person name="Zheng Y."/>
            <person name="Sakai Y."/>
            <person name="Toyoda A."/>
            <person name="Minakuchi Y."/>
            <person name="Abe K."/>
            <person name="Yokota A."/>
            <person name="Yabe S."/>
        </authorList>
    </citation>
    <scope>NUCLEOTIDE SEQUENCE [LARGE SCALE GENOMIC DNA]</scope>
    <source>
        <strain evidence="2">S-27</strain>
    </source>
</reference>
<gene>
    <name evidence="1" type="ORF">KDAU_25480</name>
</gene>
<dbReference type="InterPro" id="IPR049585">
    <property type="entry name" value="CdiI_EcoliA0-like"/>
</dbReference>
<comment type="caution">
    <text evidence="1">The sequence shown here is derived from an EMBL/GenBank/DDBJ whole genome shotgun (WGS) entry which is preliminary data.</text>
</comment>
<dbReference type="EMBL" id="BIFQ01000001">
    <property type="protein sequence ID" value="GCE05219.1"/>
    <property type="molecule type" value="Genomic_DNA"/>
</dbReference>
<dbReference type="CDD" id="cd20693">
    <property type="entry name" value="CdiI_EcoliA0-like"/>
    <property type="match status" value="1"/>
</dbReference>
<dbReference type="OrthoDB" id="572254at2"/>
<accession>A0A401ZEE5</accession>
<sequence length="134" mass="15692">MTALEECLASLGDSANVLSMSEIRDMREKFWRSIPMTRRGRVDWTKIEKKIKISSIQGLSSISRNWIKDLDSPAFIMWDEFTLPIVKCSSLRKIFEQIEDVLIVSFDIWVFSFEEKYVIEFYHEGDITIGTIDE</sequence>
<dbReference type="Pfam" id="PF24172">
    <property type="entry name" value="CdiI_ImmP"/>
    <property type="match status" value="1"/>
</dbReference>
<name>A0A401ZEE5_9CHLR</name>
<dbReference type="Proteomes" id="UP000287224">
    <property type="component" value="Unassembled WGS sequence"/>
</dbReference>
<proteinExistence type="predicted"/>
<dbReference type="AlphaFoldDB" id="A0A401ZEE5"/>
<dbReference type="RefSeq" id="WP_126596289.1">
    <property type="nucleotide sequence ID" value="NZ_BIFQ01000001.1"/>
</dbReference>